<dbReference type="FunCoup" id="A0A7F5R7Q9">
    <property type="interactions" value="255"/>
</dbReference>
<dbReference type="GO" id="GO:0033961">
    <property type="term" value="F:cis-stilbene-oxide hydrolase activity"/>
    <property type="evidence" value="ECO:0007669"/>
    <property type="project" value="UniProtKB-UniRule"/>
</dbReference>
<dbReference type="GeneID" id="108740746"/>
<feature type="chain" id="PRO_5028945862" description="Epoxide hydrolase" evidence="8">
    <location>
        <begin position="21"/>
        <end position="466"/>
    </location>
</feature>
<feature type="active site" description="Proton donor" evidence="7">
    <location>
        <position position="376"/>
    </location>
</feature>
<dbReference type="PRINTS" id="PR00412">
    <property type="entry name" value="EPOXHYDRLASE"/>
</dbReference>
<gene>
    <name evidence="11" type="primary">LOC108740746</name>
</gene>
<sequence>MGFVGKLVFIISSIFVLFSAKVIKDLFDVPPVPQLEERWWGAGSPKESNEAIVPFKIDIPQKILDDLQLRLKNHRPFVPPLEGVQQHYGMNTGLLSEIVDFWINKYNWREREKFLNKFPQFKTEIQGLNIHFIHVKPSSSLPKNVRVLPIILFHGWPGSVREFYDVIPLLTKPQSGRDFVFEVIVPSLPGYGFSDAASKPGFGPAQMTQIFNKLMNRLGHKKYYIQGGDWGALIVSIMGVLYPENVLGLHSNACSFVNSAITRIQLLIGSVFPSLIIEDDHEKSIYPLSETFSFMLTESGYLHIQSTKPDTVGVGLNDSPVGLAAYIIEKFSTWTNKNWRDKEDGGLQQKFTYTDLLDNVMIYWVTGSITTSVRLYSENFNKQQMSLNLDSIPVTVPAACAKFKNELINLPNKVIRSKYVNLVQSNYYNDGGHFAAFELPQILANDVWAAVAKFEEINKGTNTNKT</sequence>
<evidence type="ECO:0000256" key="3">
    <source>
        <dbReference type="ARBA" id="ARBA00010088"/>
    </source>
</evidence>
<dbReference type="InterPro" id="IPR010497">
    <property type="entry name" value="Epoxide_hydro_N"/>
</dbReference>
<keyword evidence="10" id="KW-1185">Reference proteome</keyword>
<evidence type="ECO:0000256" key="5">
    <source>
        <dbReference type="ARBA" id="ARBA00022801"/>
    </source>
</evidence>
<comment type="similarity">
    <text evidence="3 6">Belongs to the peptidase S33 family.</text>
</comment>
<evidence type="ECO:0000313" key="10">
    <source>
        <dbReference type="Proteomes" id="UP000192223"/>
    </source>
</evidence>
<keyword evidence="6" id="KW-0472">Membrane</keyword>
<keyword evidence="4 6" id="KW-0058">Aromatic hydrocarbons catabolism</keyword>
<accession>A0A7F5R7Q9</accession>
<dbReference type="RefSeq" id="XP_025832013.1">
    <property type="nucleotide sequence ID" value="XM_025976228.1"/>
</dbReference>
<dbReference type="InParanoid" id="A0A7F5R7Q9"/>
<evidence type="ECO:0000256" key="2">
    <source>
        <dbReference type="ARBA" id="ARBA00004111"/>
    </source>
</evidence>
<comment type="catalytic activity">
    <reaction evidence="1 6">
        <text>1-(4-methoxyphenyl)-N-methyl-N-[(3-methyloxetan-3-yl)methyl]methanamine + H2O = 2-{[(4-methoxybenzyl)(methyl)amino]methyl}-2-methylpropane-1,3-diol</text>
        <dbReference type="Rhea" id="RHEA:55764"/>
        <dbReference type="ChEBI" id="CHEBI:15377"/>
        <dbReference type="ChEBI" id="CHEBI:139161"/>
        <dbReference type="ChEBI" id="CHEBI:139164"/>
        <dbReference type="EC" id="3.3.2.9"/>
    </reaction>
</comment>
<dbReference type="GO" id="GO:0005789">
    <property type="term" value="C:endoplasmic reticulum membrane"/>
    <property type="evidence" value="ECO:0007669"/>
    <property type="project" value="UniProtKB-SubCell"/>
</dbReference>
<feature type="active site" description="Proton acceptor" evidence="7">
    <location>
        <position position="433"/>
    </location>
</feature>
<evidence type="ECO:0000259" key="9">
    <source>
        <dbReference type="Pfam" id="PF06441"/>
    </source>
</evidence>
<evidence type="ECO:0000256" key="4">
    <source>
        <dbReference type="ARBA" id="ARBA00022797"/>
    </source>
</evidence>
<dbReference type="OrthoDB" id="7130006at2759"/>
<dbReference type="GO" id="GO:0097176">
    <property type="term" value="P:epoxide metabolic process"/>
    <property type="evidence" value="ECO:0007669"/>
    <property type="project" value="TreeGrafter"/>
</dbReference>
<dbReference type="SUPFAM" id="SSF53474">
    <property type="entry name" value="alpha/beta-Hydrolases"/>
    <property type="match status" value="1"/>
</dbReference>
<evidence type="ECO:0000313" key="11">
    <source>
        <dbReference type="RefSeq" id="XP_025832013.1"/>
    </source>
</evidence>
<keyword evidence="8" id="KW-0732">Signal</keyword>
<organism evidence="10 11">
    <name type="scientific">Agrilus planipennis</name>
    <name type="common">Emerald ash borer</name>
    <name type="synonym">Agrilus marcopoli</name>
    <dbReference type="NCBI Taxonomy" id="224129"/>
    <lineage>
        <taxon>Eukaryota</taxon>
        <taxon>Metazoa</taxon>
        <taxon>Ecdysozoa</taxon>
        <taxon>Arthropoda</taxon>
        <taxon>Hexapoda</taxon>
        <taxon>Insecta</taxon>
        <taxon>Pterygota</taxon>
        <taxon>Neoptera</taxon>
        <taxon>Endopterygota</taxon>
        <taxon>Coleoptera</taxon>
        <taxon>Polyphaga</taxon>
        <taxon>Elateriformia</taxon>
        <taxon>Buprestoidea</taxon>
        <taxon>Buprestidae</taxon>
        <taxon>Agrilinae</taxon>
        <taxon>Agrilus</taxon>
    </lineage>
</organism>
<dbReference type="PANTHER" id="PTHR21661:SF35">
    <property type="entry name" value="EPOXIDE HYDROLASE"/>
    <property type="match status" value="1"/>
</dbReference>
<evidence type="ECO:0000256" key="7">
    <source>
        <dbReference type="PIRSR" id="PIRSR001112-1"/>
    </source>
</evidence>
<feature type="active site" description="Nucleophile" evidence="7">
    <location>
        <position position="229"/>
    </location>
</feature>
<feature type="signal peptide" evidence="8">
    <location>
        <begin position="1"/>
        <end position="20"/>
    </location>
</feature>
<dbReference type="KEGG" id="apln:108740746"/>
<protein>
    <recommendedName>
        <fullName evidence="6">Epoxide hydrolase</fullName>
        <ecNumber evidence="6">3.3.2.9</ecNumber>
    </recommendedName>
</protein>
<reference evidence="11" key="1">
    <citation type="submission" date="2025-08" db="UniProtKB">
        <authorList>
            <consortium name="RefSeq"/>
        </authorList>
    </citation>
    <scope>IDENTIFICATION</scope>
    <source>
        <tissue evidence="11">Entire body</tissue>
    </source>
</reference>
<dbReference type="Pfam" id="PF06441">
    <property type="entry name" value="EHN"/>
    <property type="match status" value="1"/>
</dbReference>
<dbReference type="Proteomes" id="UP000192223">
    <property type="component" value="Unplaced"/>
</dbReference>
<dbReference type="InterPro" id="IPR016292">
    <property type="entry name" value="Epoxide_hydrolase"/>
</dbReference>
<name>A0A7F5R7Q9_AGRPL</name>
<dbReference type="InterPro" id="IPR000639">
    <property type="entry name" value="Epox_hydrolase-like"/>
</dbReference>
<dbReference type="PIRSF" id="PIRSF001112">
    <property type="entry name" value="Epoxide_hydrolase"/>
    <property type="match status" value="1"/>
</dbReference>
<keyword evidence="6" id="KW-0256">Endoplasmic reticulum</keyword>
<comment type="subcellular location">
    <subcellularLocation>
        <location evidence="6">Endoplasmic reticulum membrane</location>
    </subcellularLocation>
    <subcellularLocation>
        <location evidence="2">Microsome membrane</location>
        <topology evidence="2">Single-pass membrane protein</topology>
    </subcellularLocation>
</comment>
<evidence type="ECO:0000256" key="1">
    <source>
        <dbReference type="ARBA" id="ARBA00000221"/>
    </source>
</evidence>
<dbReference type="PANTHER" id="PTHR21661">
    <property type="entry name" value="EPOXIDE HYDROLASE 1-RELATED"/>
    <property type="match status" value="1"/>
</dbReference>
<proteinExistence type="inferred from homology"/>
<dbReference type="AlphaFoldDB" id="A0A7F5R7Q9"/>
<dbReference type="Gene3D" id="3.40.50.1820">
    <property type="entry name" value="alpha/beta hydrolase"/>
    <property type="match status" value="1"/>
</dbReference>
<evidence type="ECO:0000256" key="8">
    <source>
        <dbReference type="SAM" id="SignalP"/>
    </source>
</evidence>
<dbReference type="InterPro" id="IPR029058">
    <property type="entry name" value="AB_hydrolase_fold"/>
</dbReference>
<comment type="catalytic activity">
    <reaction evidence="6">
        <text>cis-stilbene oxide + H2O = (1R,2R)-hydrobenzoin</text>
        <dbReference type="Rhea" id="RHEA:23900"/>
        <dbReference type="ChEBI" id="CHEBI:15377"/>
        <dbReference type="ChEBI" id="CHEBI:50004"/>
        <dbReference type="ChEBI" id="CHEBI:50014"/>
        <dbReference type="EC" id="3.3.2.9"/>
    </reaction>
</comment>
<evidence type="ECO:0000256" key="6">
    <source>
        <dbReference type="PIRNR" id="PIRNR001112"/>
    </source>
</evidence>
<keyword evidence="5 6" id="KW-0378">Hydrolase</keyword>
<dbReference type="EC" id="3.3.2.9" evidence="6"/>
<comment type="function">
    <text evidence="6">Catalyzes juvenile hormone hydrolysis.</text>
</comment>
<feature type="domain" description="Epoxide hydrolase N-terminal" evidence="9">
    <location>
        <begin position="53"/>
        <end position="163"/>
    </location>
</feature>